<keyword evidence="3" id="KW-1185">Reference proteome</keyword>
<gene>
    <name evidence="2" type="ORF">HYN43_011730</name>
</gene>
<evidence type="ECO:0000256" key="1">
    <source>
        <dbReference type="SAM" id="Phobius"/>
    </source>
</evidence>
<keyword evidence="1" id="KW-1133">Transmembrane helix</keyword>
<organism evidence="2 3">
    <name type="scientific">Mucilaginibacter celer</name>
    <dbReference type="NCBI Taxonomy" id="2305508"/>
    <lineage>
        <taxon>Bacteria</taxon>
        <taxon>Pseudomonadati</taxon>
        <taxon>Bacteroidota</taxon>
        <taxon>Sphingobacteriia</taxon>
        <taxon>Sphingobacteriales</taxon>
        <taxon>Sphingobacteriaceae</taxon>
        <taxon>Mucilaginibacter</taxon>
    </lineage>
</organism>
<sequence length="230" mass="25798">MLNTYNTARKNNNLTRPEFLVLGLAALVTLTAIVLFSANKTYFEIFYNREGGFIGYISVLLFIAVFVVSVVYMLRLARYRSIQFCAVLILTGMLSLFFAAETLSNLPDLVHLSTHHFFKADKIVTGTNVNDIVKINETGKIALYWVLIAAGAFYILILPLIYRNNFKAKRFIDKTGIPVPHRNHIIALMVLSALAMLFSAVRASAVFQLDLAAIALLILFCPENIGVFRR</sequence>
<keyword evidence="1" id="KW-0812">Transmembrane</keyword>
<dbReference type="KEGG" id="muh:HYN43_011730"/>
<proteinExistence type="predicted"/>
<protein>
    <submittedName>
        <fullName evidence="2">Uncharacterized protein</fullName>
    </submittedName>
</protein>
<dbReference type="OrthoDB" id="7067875at2"/>
<dbReference type="Proteomes" id="UP000270046">
    <property type="component" value="Chromosome"/>
</dbReference>
<feature type="transmembrane region" description="Helical" evidence="1">
    <location>
        <begin position="142"/>
        <end position="162"/>
    </location>
</feature>
<evidence type="ECO:0000313" key="2">
    <source>
        <dbReference type="EMBL" id="AYL95916.1"/>
    </source>
</evidence>
<feature type="transmembrane region" description="Helical" evidence="1">
    <location>
        <begin position="183"/>
        <end position="201"/>
    </location>
</feature>
<feature type="transmembrane region" description="Helical" evidence="1">
    <location>
        <begin position="81"/>
        <end position="100"/>
    </location>
</feature>
<dbReference type="RefSeq" id="WP_119409525.1">
    <property type="nucleotide sequence ID" value="NZ_CP032869.1"/>
</dbReference>
<evidence type="ECO:0000313" key="3">
    <source>
        <dbReference type="Proteomes" id="UP000270046"/>
    </source>
</evidence>
<dbReference type="EMBL" id="CP032869">
    <property type="protein sequence ID" value="AYL95916.1"/>
    <property type="molecule type" value="Genomic_DNA"/>
</dbReference>
<reference evidence="2 3" key="1">
    <citation type="submission" date="2018-10" db="EMBL/GenBank/DDBJ databases">
        <title>Genome sequencing of Mucilaginibacter sp. HYN0043.</title>
        <authorList>
            <person name="Kim M."/>
            <person name="Yi H."/>
        </authorList>
    </citation>
    <scope>NUCLEOTIDE SEQUENCE [LARGE SCALE GENOMIC DNA]</scope>
    <source>
        <strain evidence="2 3">HYN0043</strain>
    </source>
</reference>
<dbReference type="AlphaFoldDB" id="A0A494VL17"/>
<keyword evidence="1" id="KW-0472">Membrane</keyword>
<name>A0A494VL17_9SPHI</name>
<accession>A0A494VL17</accession>
<feature type="transmembrane region" description="Helical" evidence="1">
    <location>
        <begin position="207"/>
        <end position="228"/>
    </location>
</feature>
<feature type="transmembrane region" description="Helical" evidence="1">
    <location>
        <begin position="53"/>
        <end position="74"/>
    </location>
</feature>
<feature type="transmembrane region" description="Helical" evidence="1">
    <location>
        <begin position="19"/>
        <end position="38"/>
    </location>
</feature>